<keyword evidence="2" id="KW-1185">Reference proteome</keyword>
<sequence length="110" mass="12362">MGCKTDTKEVASKLSNNFKGCEAVELLGRLVGSGYLAYERVPNLYFHCGLLGHFIHQYPKLPEGADPRKQVVYGLWIKAPLEKSWVEFRVLGGQDSRSMPSLMWVTGEDD</sequence>
<evidence type="ECO:0000313" key="2">
    <source>
        <dbReference type="Proteomes" id="UP001454036"/>
    </source>
</evidence>
<protein>
    <submittedName>
        <fullName evidence="1">Uncharacterized protein</fullName>
    </submittedName>
</protein>
<dbReference type="EMBL" id="BAABME010006842">
    <property type="protein sequence ID" value="GAA0169424.1"/>
    <property type="molecule type" value="Genomic_DNA"/>
</dbReference>
<evidence type="ECO:0000313" key="1">
    <source>
        <dbReference type="EMBL" id="GAA0169424.1"/>
    </source>
</evidence>
<organism evidence="1 2">
    <name type="scientific">Lithospermum erythrorhizon</name>
    <name type="common">Purple gromwell</name>
    <name type="synonym">Lithospermum officinale var. erythrorhizon</name>
    <dbReference type="NCBI Taxonomy" id="34254"/>
    <lineage>
        <taxon>Eukaryota</taxon>
        <taxon>Viridiplantae</taxon>
        <taxon>Streptophyta</taxon>
        <taxon>Embryophyta</taxon>
        <taxon>Tracheophyta</taxon>
        <taxon>Spermatophyta</taxon>
        <taxon>Magnoliopsida</taxon>
        <taxon>eudicotyledons</taxon>
        <taxon>Gunneridae</taxon>
        <taxon>Pentapetalae</taxon>
        <taxon>asterids</taxon>
        <taxon>lamiids</taxon>
        <taxon>Boraginales</taxon>
        <taxon>Boraginaceae</taxon>
        <taxon>Boraginoideae</taxon>
        <taxon>Lithospermeae</taxon>
        <taxon>Lithospermum</taxon>
    </lineage>
</organism>
<accession>A0AAV3QZE2</accession>
<gene>
    <name evidence="1" type="ORF">LIER_23918</name>
</gene>
<reference evidence="1 2" key="1">
    <citation type="submission" date="2024-01" db="EMBL/GenBank/DDBJ databases">
        <title>The complete chloroplast genome sequence of Lithospermum erythrorhizon: insights into the phylogenetic relationship among Boraginaceae species and the maternal lineages of purple gromwells.</title>
        <authorList>
            <person name="Okada T."/>
            <person name="Watanabe K."/>
        </authorList>
    </citation>
    <scope>NUCLEOTIDE SEQUENCE [LARGE SCALE GENOMIC DNA]</scope>
</reference>
<proteinExistence type="predicted"/>
<name>A0AAV3QZE2_LITER</name>
<dbReference type="AlphaFoldDB" id="A0AAV3QZE2"/>
<dbReference type="Proteomes" id="UP001454036">
    <property type="component" value="Unassembled WGS sequence"/>
</dbReference>
<comment type="caution">
    <text evidence="1">The sequence shown here is derived from an EMBL/GenBank/DDBJ whole genome shotgun (WGS) entry which is preliminary data.</text>
</comment>